<name>A0A897MNU4_9EURY</name>
<dbReference type="AlphaFoldDB" id="A0A897MNU4"/>
<dbReference type="Gene3D" id="2.60.40.10">
    <property type="entry name" value="Immunoglobulins"/>
    <property type="match status" value="1"/>
</dbReference>
<protein>
    <recommendedName>
        <fullName evidence="1">CARDB domain-containing protein</fullName>
    </recommendedName>
</protein>
<gene>
    <name evidence="2" type="ORF">AArcS_0379</name>
</gene>
<dbReference type="Pfam" id="PF07705">
    <property type="entry name" value="CARDB"/>
    <property type="match status" value="1"/>
</dbReference>
<dbReference type="EMBL" id="CP064786">
    <property type="protein sequence ID" value="QSG01608.1"/>
    <property type="molecule type" value="Genomic_DNA"/>
</dbReference>
<organism evidence="2 3">
    <name type="scientific">Natranaeroarchaeum sulfidigenes</name>
    <dbReference type="NCBI Taxonomy" id="2784880"/>
    <lineage>
        <taxon>Archaea</taxon>
        <taxon>Methanobacteriati</taxon>
        <taxon>Methanobacteriota</taxon>
        <taxon>Stenosarchaea group</taxon>
        <taxon>Halobacteria</taxon>
        <taxon>Halobacteriales</taxon>
        <taxon>Natronoarchaeaceae</taxon>
        <taxon>Natranaeroarchaeum</taxon>
    </lineage>
</organism>
<dbReference type="Proteomes" id="UP000663586">
    <property type="component" value="Chromosome"/>
</dbReference>
<dbReference type="KEGG" id="hara:AArcS_0379"/>
<accession>A0A897MNU4</accession>
<dbReference type="InterPro" id="IPR011635">
    <property type="entry name" value="CARDB"/>
</dbReference>
<evidence type="ECO:0000313" key="2">
    <source>
        <dbReference type="EMBL" id="QSG01608.1"/>
    </source>
</evidence>
<dbReference type="GeneID" id="70683764"/>
<dbReference type="RefSeq" id="WP_238478726.1">
    <property type="nucleotide sequence ID" value="NZ_CP064786.1"/>
</dbReference>
<keyword evidence="3" id="KW-1185">Reference proteome</keyword>
<evidence type="ECO:0000313" key="3">
    <source>
        <dbReference type="Proteomes" id="UP000663586"/>
    </source>
</evidence>
<evidence type="ECO:0000259" key="1">
    <source>
        <dbReference type="Pfam" id="PF07705"/>
    </source>
</evidence>
<proteinExistence type="predicted"/>
<dbReference type="InterPro" id="IPR013783">
    <property type="entry name" value="Ig-like_fold"/>
</dbReference>
<reference evidence="2" key="1">
    <citation type="submission" date="2020-11" db="EMBL/GenBank/DDBJ databases">
        <title>Carbohydrate-dependent, anaerobic sulfur respiration: A novel catabolism in halophilic archaea.</title>
        <authorList>
            <person name="Sorokin D.Y."/>
            <person name="Messina E."/>
            <person name="Smedile F."/>
            <person name="La Cono V."/>
            <person name="Hallsworth J.E."/>
            <person name="Yakimov M.M."/>
        </authorList>
    </citation>
    <scope>NUCLEOTIDE SEQUENCE</scope>
    <source>
        <strain evidence="2">AArc-S</strain>
    </source>
</reference>
<sequence>MTETDNILTDFKEAIKADDREQTANLLDELDTAFEEAELTERQLSAQSRSVRRNRPLEPAQAETLATYDGTLSSVELTRGALLTAGSMYVADPDEVPATEVIKAIDQLREFNGALNEQSNDVEQVLTAMDVPASLVVSTSTDGGPYLKGQKVTVSLTIENAGNEPATSVFVKADSQASPEPEQFDIGNLEAGNEITEPVTIQFEKAQETTVVFEVTDEDGANAEEELLFTVNDKKALAEGALEIVATVRDQIRDDDSITGGLENSLVSQLEASENSLQRALDEIKDKHSRQANNALNTATQQLGAFLNNFEARQNGRSSLKDSKAFSITTRIEGAIENAANAKKAEI</sequence>
<feature type="domain" description="CARDB" evidence="1">
    <location>
        <begin position="135"/>
        <end position="222"/>
    </location>
</feature>